<keyword evidence="5" id="KW-0805">Transcription regulation</keyword>
<dbReference type="InterPro" id="IPR001789">
    <property type="entry name" value="Sig_transdc_resp-reg_receiver"/>
</dbReference>
<keyword evidence="4" id="KW-0902">Two-component regulatory system</keyword>
<comment type="subcellular location">
    <subcellularLocation>
        <location evidence="1">Cytoplasm</location>
    </subcellularLocation>
</comment>
<dbReference type="GO" id="GO:0000160">
    <property type="term" value="P:phosphorelay signal transduction system"/>
    <property type="evidence" value="ECO:0007669"/>
    <property type="project" value="UniProtKB-KW"/>
</dbReference>
<evidence type="ECO:0000256" key="5">
    <source>
        <dbReference type="ARBA" id="ARBA00023015"/>
    </source>
</evidence>
<dbReference type="GO" id="GO:0003700">
    <property type="term" value="F:DNA-binding transcription factor activity"/>
    <property type="evidence" value="ECO:0007669"/>
    <property type="project" value="InterPro"/>
</dbReference>
<dbReference type="KEGG" id="cheb:HH215_14185"/>
<dbReference type="Pfam" id="PF00072">
    <property type="entry name" value="Response_reg"/>
    <property type="match status" value="1"/>
</dbReference>
<dbReference type="SUPFAM" id="SSF46689">
    <property type="entry name" value="Homeodomain-like"/>
    <property type="match status" value="2"/>
</dbReference>
<evidence type="ECO:0000256" key="1">
    <source>
        <dbReference type="ARBA" id="ARBA00004496"/>
    </source>
</evidence>
<dbReference type="Proteomes" id="UP000502248">
    <property type="component" value="Chromosome"/>
</dbReference>
<dbReference type="PRINTS" id="PR00032">
    <property type="entry name" value="HTHARAC"/>
</dbReference>
<accession>A0A7Z2VJW5</accession>
<dbReference type="PROSITE" id="PS50110">
    <property type="entry name" value="RESPONSE_REGULATORY"/>
    <property type="match status" value="1"/>
</dbReference>
<dbReference type="InterPro" id="IPR020449">
    <property type="entry name" value="Tscrpt_reg_AraC-type_HTH"/>
</dbReference>
<evidence type="ECO:0000256" key="2">
    <source>
        <dbReference type="ARBA" id="ARBA00022490"/>
    </source>
</evidence>
<organism evidence="11 12">
    <name type="scientific">Cohnella herbarum</name>
    <dbReference type="NCBI Taxonomy" id="2728023"/>
    <lineage>
        <taxon>Bacteria</taxon>
        <taxon>Bacillati</taxon>
        <taxon>Bacillota</taxon>
        <taxon>Bacilli</taxon>
        <taxon>Bacillales</taxon>
        <taxon>Paenibacillaceae</taxon>
        <taxon>Cohnella</taxon>
    </lineage>
</organism>
<keyword evidence="6" id="KW-0238">DNA-binding</keyword>
<dbReference type="Pfam" id="PF12833">
    <property type="entry name" value="HTH_18"/>
    <property type="match status" value="1"/>
</dbReference>
<dbReference type="InterPro" id="IPR011006">
    <property type="entry name" value="CheY-like_superfamily"/>
</dbReference>
<dbReference type="GO" id="GO:0043565">
    <property type="term" value="F:sequence-specific DNA binding"/>
    <property type="evidence" value="ECO:0007669"/>
    <property type="project" value="InterPro"/>
</dbReference>
<keyword evidence="12" id="KW-1185">Reference proteome</keyword>
<gene>
    <name evidence="11" type="ORF">HH215_14185</name>
</gene>
<dbReference type="EMBL" id="CP051680">
    <property type="protein sequence ID" value="QJD84224.1"/>
    <property type="molecule type" value="Genomic_DNA"/>
</dbReference>
<dbReference type="InterPro" id="IPR018060">
    <property type="entry name" value="HTH_AraC"/>
</dbReference>
<keyword evidence="2" id="KW-0963">Cytoplasm</keyword>
<dbReference type="RefSeq" id="WP_169280508.1">
    <property type="nucleotide sequence ID" value="NZ_CP051680.1"/>
</dbReference>
<evidence type="ECO:0000259" key="10">
    <source>
        <dbReference type="PROSITE" id="PS50110"/>
    </source>
</evidence>
<dbReference type="Gene3D" id="1.10.10.60">
    <property type="entry name" value="Homeodomain-like"/>
    <property type="match status" value="2"/>
</dbReference>
<dbReference type="InterPro" id="IPR009057">
    <property type="entry name" value="Homeodomain-like_sf"/>
</dbReference>
<feature type="domain" description="HTH araC/xylS-type" evidence="9">
    <location>
        <begin position="420"/>
        <end position="519"/>
    </location>
</feature>
<proteinExistence type="predicted"/>
<evidence type="ECO:0000313" key="11">
    <source>
        <dbReference type="EMBL" id="QJD84224.1"/>
    </source>
</evidence>
<reference evidence="11 12" key="1">
    <citation type="submission" date="2020-04" db="EMBL/GenBank/DDBJ databases">
        <title>Genome sequencing of novel species.</title>
        <authorList>
            <person name="Heo J."/>
            <person name="Kim S.-J."/>
            <person name="Kim J.-S."/>
            <person name="Hong S.-B."/>
            <person name="Kwon S.-W."/>
        </authorList>
    </citation>
    <scope>NUCLEOTIDE SEQUENCE [LARGE SCALE GENOMIC DNA]</scope>
    <source>
        <strain evidence="11 12">MFER-1</strain>
    </source>
</reference>
<keyword evidence="7" id="KW-0804">Transcription</keyword>
<dbReference type="SMART" id="SM00342">
    <property type="entry name" value="HTH_ARAC"/>
    <property type="match status" value="1"/>
</dbReference>
<dbReference type="InterPro" id="IPR051552">
    <property type="entry name" value="HptR"/>
</dbReference>
<dbReference type="SUPFAM" id="SSF52172">
    <property type="entry name" value="CheY-like"/>
    <property type="match status" value="1"/>
</dbReference>
<dbReference type="PANTHER" id="PTHR42713">
    <property type="entry name" value="HISTIDINE KINASE-RELATED"/>
    <property type="match status" value="1"/>
</dbReference>
<protein>
    <submittedName>
        <fullName evidence="11">Response regulator</fullName>
    </submittedName>
</protein>
<dbReference type="SMART" id="SM00448">
    <property type="entry name" value="REC"/>
    <property type="match status" value="1"/>
</dbReference>
<dbReference type="CDD" id="cd17536">
    <property type="entry name" value="REC_YesN-like"/>
    <property type="match status" value="1"/>
</dbReference>
<feature type="modified residue" description="4-aspartylphosphate" evidence="8">
    <location>
        <position position="54"/>
    </location>
</feature>
<evidence type="ECO:0000313" key="12">
    <source>
        <dbReference type="Proteomes" id="UP000502248"/>
    </source>
</evidence>
<evidence type="ECO:0000256" key="6">
    <source>
        <dbReference type="ARBA" id="ARBA00023125"/>
    </source>
</evidence>
<name>A0A7Z2VJW5_9BACL</name>
<evidence type="ECO:0000256" key="7">
    <source>
        <dbReference type="ARBA" id="ARBA00023163"/>
    </source>
</evidence>
<evidence type="ECO:0000256" key="3">
    <source>
        <dbReference type="ARBA" id="ARBA00022553"/>
    </source>
</evidence>
<evidence type="ECO:0000256" key="4">
    <source>
        <dbReference type="ARBA" id="ARBA00023012"/>
    </source>
</evidence>
<dbReference type="Gene3D" id="3.40.50.2300">
    <property type="match status" value="1"/>
</dbReference>
<feature type="domain" description="Response regulatory" evidence="10">
    <location>
        <begin position="2"/>
        <end position="119"/>
    </location>
</feature>
<dbReference type="PROSITE" id="PS01124">
    <property type="entry name" value="HTH_ARAC_FAMILY_2"/>
    <property type="match status" value="1"/>
</dbReference>
<sequence length="520" mass="59098">MKVLLVDDEPLTTESLERYIDWRQLGIFEVKTASNGLEALELLPRFNPDIIVSDVRMPRMNGIEFATEARERYPTIKIIFLSGYSDKEYLKSAIHLKALSYVEKPVKLEELTAAIRESVYQCQSESANRTLTRSVIRHRILAKLMEETVSYAELRQEFGEHVPAFFNKPVRSMAIHMSVIPESDAKLKESWHTEIADRLTDLVGGTNGSECFSGYADNDLLFVLMEADIVSSADFKETARNSLFSLNALYGDKIAFSIGIGNPSVMHEPLRNCCLSSIAAVRSQFYFGTGIVFSEPPAESRRDPSAIAAKLYPDFRHALRSDSALEAGSLVEQLTQEMRRERDPEIGRVKNAFFKLLMILHEFAVEKGLTGTDSLQEEKFIWQEVGEISTLDSLSDYVTANVQAVFSQFKEHIAVNARVSTVMQYIKEHYSDKDLTTRSIADNTYLSQNYMCALFKKKTGKTINEYITEVRLEKAKELLRDRHAKLYEIALAIGITDPNYFSSMFKKSTGFTPSQYRERM</sequence>
<evidence type="ECO:0000256" key="8">
    <source>
        <dbReference type="PROSITE-ProRule" id="PRU00169"/>
    </source>
</evidence>
<evidence type="ECO:0000259" key="9">
    <source>
        <dbReference type="PROSITE" id="PS01124"/>
    </source>
</evidence>
<dbReference type="InterPro" id="IPR018062">
    <property type="entry name" value="HTH_AraC-typ_CS"/>
</dbReference>
<dbReference type="GO" id="GO:0005737">
    <property type="term" value="C:cytoplasm"/>
    <property type="evidence" value="ECO:0007669"/>
    <property type="project" value="UniProtKB-SubCell"/>
</dbReference>
<dbReference type="AlphaFoldDB" id="A0A7Z2VJW5"/>
<dbReference type="PROSITE" id="PS00041">
    <property type="entry name" value="HTH_ARAC_FAMILY_1"/>
    <property type="match status" value="1"/>
</dbReference>
<dbReference type="PANTHER" id="PTHR42713:SF3">
    <property type="entry name" value="TRANSCRIPTIONAL REGULATORY PROTEIN HPTR"/>
    <property type="match status" value="1"/>
</dbReference>
<keyword evidence="3 8" id="KW-0597">Phosphoprotein</keyword>